<evidence type="ECO:0000313" key="1">
    <source>
        <dbReference type="EMBL" id="SGY94781.1"/>
    </source>
</evidence>
<evidence type="ECO:0000313" key="2">
    <source>
        <dbReference type="Proteomes" id="UP000183794"/>
    </source>
</evidence>
<organism evidence="1 2">
    <name type="scientific">Moritella viscosa</name>
    <dbReference type="NCBI Taxonomy" id="80854"/>
    <lineage>
        <taxon>Bacteria</taxon>
        <taxon>Pseudomonadati</taxon>
        <taxon>Pseudomonadota</taxon>
        <taxon>Gammaproteobacteria</taxon>
        <taxon>Alteromonadales</taxon>
        <taxon>Moritellaceae</taxon>
        <taxon>Moritella</taxon>
    </lineage>
</organism>
<dbReference type="EMBL" id="FPLD01000051">
    <property type="protein sequence ID" value="SGY94781.1"/>
    <property type="molecule type" value="Genomic_DNA"/>
</dbReference>
<protein>
    <submittedName>
        <fullName evidence="1">Putative esterase</fullName>
    </submittedName>
</protein>
<dbReference type="OrthoDB" id="9923774at2"/>
<dbReference type="RefSeq" id="WP_139291902.1">
    <property type="nucleotide sequence ID" value="NZ_FPLD01000051.1"/>
</dbReference>
<dbReference type="AlphaFoldDB" id="A0A1L0B0Q5"/>
<name>A0A1L0B0Q5_9GAMM</name>
<proteinExistence type="predicted"/>
<dbReference type="Proteomes" id="UP000183794">
    <property type="component" value="Unassembled WGS sequence"/>
</dbReference>
<gene>
    <name evidence="1" type="ORF">NVI5450_1626</name>
</gene>
<sequence length="235" mass="27439">MDELHIINNYYSKYDNYYLAKILEIDIDELIEKTFNMSECDYKLKVAIKNYKRSKSKKNVESVKASNADAKRVYRDFERLFEKTNHISNYSKAISDPDLIQKLTDKIGKVVVANRLYGESLRFIFDEISADKDKIRRVNKELKALKLSYAHANYLVESVTNEDSKSYSKISKRIEKDFTSLPMIHDTSTLEQALLSCLKSGKYIIDSHQDFKRVHLSFDFPEIYLIKFAVAKALK</sequence>
<reference evidence="1 2" key="1">
    <citation type="submission" date="2016-11" db="EMBL/GenBank/DDBJ databases">
        <authorList>
            <person name="Jaros S."/>
            <person name="Januszkiewicz K."/>
            <person name="Wedrychowicz H."/>
        </authorList>
    </citation>
    <scope>NUCLEOTIDE SEQUENCE [LARGE SCALE GENOMIC DNA]</scope>
    <source>
        <strain evidence="1">NVI 5450</strain>
    </source>
</reference>
<accession>A0A1L0B0Q5</accession>